<sequence>MALVDNATAMVIAGRALIYVALGPRTEDTGTSSDAYVLGTAKTQFYVEKSATLSTSETERKRVGNSLNFLNSQYPETQAFTPLNSLYAGLATNYVIPNSSSSTSFKPNNFNRDFHL</sequence>
<name>A0AA40GE46_9HYME</name>
<dbReference type="AlphaFoldDB" id="A0AA40GE46"/>
<evidence type="ECO:0000313" key="2">
    <source>
        <dbReference type="Proteomes" id="UP001177670"/>
    </source>
</evidence>
<gene>
    <name evidence="1" type="ORF">K0M31_000581</name>
</gene>
<dbReference type="EMBL" id="JAHYIQ010000001">
    <property type="protein sequence ID" value="KAK1136012.1"/>
    <property type="molecule type" value="Genomic_DNA"/>
</dbReference>
<accession>A0AA40GE46</accession>
<organism evidence="1 2">
    <name type="scientific">Melipona bicolor</name>
    <dbReference type="NCBI Taxonomy" id="60889"/>
    <lineage>
        <taxon>Eukaryota</taxon>
        <taxon>Metazoa</taxon>
        <taxon>Ecdysozoa</taxon>
        <taxon>Arthropoda</taxon>
        <taxon>Hexapoda</taxon>
        <taxon>Insecta</taxon>
        <taxon>Pterygota</taxon>
        <taxon>Neoptera</taxon>
        <taxon>Endopterygota</taxon>
        <taxon>Hymenoptera</taxon>
        <taxon>Apocrita</taxon>
        <taxon>Aculeata</taxon>
        <taxon>Apoidea</taxon>
        <taxon>Anthophila</taxon>
        <taxon>Apidae</taxon>
        <taxon>Melipona</taxon>
    </lineage>
</organism>
<protein>
    <submittedName>
        <fullName evidence="1">Uncharacterized protein</fullName>
    </submittedName>
</protein>
<keyword evidence="2" id="KW-1185">Reference proteome</keyword>
<evidence type="ECO:0000313" key="1">
    <source>
        <dbReference type="EMBL" id="KAK1136012.1"/>
    </source>
</evidence>
<comment type="caution">
    <text evidence="1">The sequence shown here is derived from an EMBL/GenBank/DDBJ whole genome shotgun (WGS) entry which is preliminary data.</text>
</comment>
<proteinExistence type="predicted"/>
<dbReference type="Proteomes" id="UP001177670">
    <property type="component" value="Unassembled WGS sequence"/>
</dbReference>
<reference evidence="1" key="1">
    <citation type="submission" date="2021-10" db="EMBL/GenBank/DDBJ databases">
        <title>Melipona bicolor Genome sequencing and assembly.</title>
        <authorList>
            <person name="Araujo N.S."/>
            <person name="Arias M.C."/>
        </authorList>
    </citation>
    <scope>NUCLEOTIDE SEQUENCE</scope>
    <source>
        <strain evidence="1">USP_2M_L1-L4_2017</strain>
        <tissue evidence="1">Whole body</tissue>
    </source>
</reference>